<protein>
    <submittedName>
        <fullName evidence="3">Putative phage tail component</fullName>
    </submittedName>
</protein>
<dbReference type="PATRIC" id="fig|1354272.4.peg.3898"/>
<feature type="region of interest" description="Disordered" evidence="1">
    <location>
        <begin position="51"/>
        <end position="80"/>
    </location>
</feature>
<gene>
    <name evidence="3" type="ORF">M998_3810</name>
</gene>
<organism evidence="3 4">
    <name type="scientific">Providencia heimbachae ATCC 35613</name>
    <dbReference type="NCBI Taxonomy" id="1354272"/>
    <lineage>
        <taxon>Bacteria</taxon>
        <taxon>Pseudomonadati</taxon>
        <taxon>Pseudomonadota</taxon>
        <taxon>Gammaproteobacteria</taxon>
        <taxon>Enterobacterales</taxon>
        <taxon>Morganellaceae</taxon>
        <taxon>Providencia</taxon>
    </lineage>
</organism>
<keyword evidence="4" id="KW-1185">Reference proteome</keyword>
<evidence type="ECO:0000256" key="1">
    <source>
        <dbReference type="SAM" id="MobiDB-lite"/>
    </source>
</evidence>
<feature type="compositionally biased region" description="Polar residues" evidence="1">
    <location>
        <begin position="68"/>
        <end position="80"/>
    </location>
</feature>
<evidence type="ECO:0000313" key="4">
    <source>
        <dbReference type="Proteomes" id="UP000078224"/>
    </source>
</evidence>
<dbReference type="OrthoDB" id="5600775at2"/>
<name>A0A1B7JGJ7_9GAMM</name>
<reference evidence="3 4" key="1">
    <citation type="submission" date="2016-04" db="EMBL/GenBank/DDBJ databases">
        <title>ATOL: Assembling a taxonomically balanced genome-scale reconstruction of the evolutionary history of the Enterobacteriaceae.</title>
        <authorList>
            <person name="Plunkett G.III."/>
            <person name="Neeno-Eckwall E.C."/>
            <person name="Glasner J.D."/>
            <person name="Perna N.T."/>
        </authorList>
    </citation>
    <scope>NUCLEOTIDE SEQUENCE [LARGE SCALE GENOMIC DNA]</scope>
    <source>
        <strain evidence="3 4">ATCC 35613</strain>
    </source>
</reference>
<comment type="caution">
    <text evidence="3">The sequence shown here is derived from an EMBL/GenBank/DDBJ whole genome shotgun (WGS) entry which is preliminary data.</text>
</comment>
<dbReference type="EMBL" id="LXEW01000053">
    <property type="protein sequence ID" value="OAT47007.1"/>
    <property type="molecule type" value="Genomic_DNA"/>
</dbReference>
<dbReference type="Proteomes" id="UP000078224">
    <property type="component" value="Unassembled WGS sequence"/>
</dbReference>
<feature type="region of interest" description="Disordered" evidence="1">
    <location>
        <begin position="149"/>
        <end position="170"/>
    </location>
</feature>
<proteinExistence type="predicted"/>
<dbReference type="Gene3D" id="4.10.410.40">
    <property type="match status" value="1"/>
</dbReference>
<feature type="compositionally biased region" description="Acidic residues" evidence="1">
    <location>
        <begin position="55"/>
        <end position="66"/>
    </location>
</feature>
<dbReference type="InterPro" id="IPR032494">
    <property type="entry name" value="Phage_TTP_N"/>
</dbReference>
<sequence>MPTVPNPLAPTKGAGTTLWIYTGAEETITDPLSDTGFTRLAKVKELQPGEITAASEDDSYLDDPNGDWENTSQGEKSSGEANITLAWKPGEEGQKDLVKWFDSGDTRFYKIAYPNGTVDLFKGWVSGLGKTIPIKETITRTVKIQNTGRPTLAEEIEPKPAGKSVPAPKD</sequence>
<evidence type="ECO:0000259" key="2">
    <source>
        <dbReference type="Pfam" id="PF16461"/>
    </source>
</evidence>
<accession>A0A1B7JGJ7</accession>
<dbReference type="AlphaFoldDB" id="A0A1B7JGJ7"/>
<dbReference type="Pfam" id="PF16461">
    <property type="entry name" value="Phage_TTP_12"/>
    <property type="match status" value="1"/>
</dbReference>
<evidence type="ECO:0000313" key="3">
    <source>
        <dbReference type="EMBL" id="OAT47007.1"/>
    </source>
</evidence>
<feature type="domain" description="Lambda phage tail tube protein N-terminal" evidence="2">
    <location>
        <begin position="19"/>
        <end position="153"/>
    </location>
</feature>